<sequence>MTAKTLLRTLLLAGVGYFCAMAAAHFFGLKWPVLFVYYDTPFHAYQDKIISFAVLAYAGLFWQAAREPSAVPVALGVLALTVAGLSHVTLSGALVQELQPGQPTWPYWAQIAMIAGYLAALLAAWRAASR</sequence>
<feature type="transmembrane region" description="Helical" evidence="1">
    <location>
        <begin position="49"/>
        <end position="65"/>
    </location>
</feature>
<comment type="caution">
    <text evidence="2">The sequence shown here is derived from an EMBL/GenBank/DDBJ whole genome shotgun (WGS) entry which is preliminary data.</text>
</comment>
<organism evidence="2 3">
    <name type="scientific">Gemmobacter denitrificans</name>
    <dbReference type="NCBI Taxonomy" id="3123040"/>
    <lineage>
        <taxon>Bacteria</taxon>
        <taxon>Pseudomonadati</taxon>
        <taxon>Pseudomonadota</taxon>
        <taxon>Alphaproteobacteria</taxon>
        <taxon>Rhodobacterales</taxon>
        <taxon>Paracoccaceae</taxon>
        <taxon>Gemmobacter</taxon>
    </lineage>
</organism>
<gene>
    <name evidence="2" type="ORF">V6590_16500</name>
</gene>
<dbReference type="Proteomes" id="UP001431963">
    <property type="component" value="Unassembled WGS sequence"/>
</dbReference>
<proteinExistence type="predicted"/>
<keyword evidence="1" id="KW-0812">Transmembrane</keyword>
<reference evidence="2" key="1">
    <citation type="submission" date="2024-02" db="EMBL/GenBank/DDBJ databases">
        <title>Genome sequences of strain Gemmobacter sp. JM10B15.</title>
        <authorList>
            <person name="Zhang M."/>
        </authorList>
    </citation>
    <scope>NUCLEOTIDE SEQUENCE</scope>
    <source>
        <strain evidence="2">JM10B15</strain>
    </source>
</reference>
<keyword evidence="3" id="KW-1185">Reference proteome</keyword>
<feature type="transmembrane region" description="Helical" evidence="1">
    <location>
        <begin position="107"/>
        <end position="125"/>
    </location>
</feature>
<accession>A0ABU8BYH2</accession>
<keyword evidence="1" id="KW-0472">Membrane</keyword>
<keyword evidence="1" id="KW-1133">Transmembrane helix</keyword>
<feature type="transmembrane region" description="Helical" evidence="1">
    <location>
        <begin position="7"/>
        <end position="29"/>
    </location>
</feature>
<evidence type="ECO:0000256" key="1">
    <source>
        <dbReference type="SAM" id="Phobius"/>
    </source>
</evidence>
<evidence type="ECO:0000313" key="2">
    <source>
        <dbReference type="EMBL" id="MEH7829751.1"/>
    </source>
</evidence>
<dbReference type="RefSeq" id="WP_335424778.1">
    <property type="nucleotide sequence ID" value="NZ_JBALHR010000012.1"/>
</dbReference>
<protein>
    <submittedName>
        <fullName evidence="2">Uncharacterized protein</fullName>
    </submittedName>
</protein>
<evidence type="ECO:0000313" key="3">
    <source>
        <dbReference type="Proteomes" id="UP001431963"/>
    </source>
</evidence>
<name>A0ABU8BYH2_9RHOB</name>
<feature type="transmembrane region" description="Helical" evidence="1">
    <location>
        <begin position="72"/>
        <end position="95"/>
    </location>
</feature>
<dbReference type="EMBL" id="JBALHR010000012">
    <property type="protein sequence ID" value="MEH7829751.1"/>
    <property type="molecule type" value="Genomic_DNA"/>
</dbReference>